<evidence type="ECO:0000313" key="12">
    <source>
        <dbReference type="EMBL" id="ALA60846.1"/>
    </source>
</evidence>
<evidence type="ECO:0000256" key="3">
    <source>
        <dbReference type="ARBA" id="ARBA00019010"/>
    </source>
</evidence>
<dbReference type="PANTHER" id="PTHR33540:SF2">
    <property type="entry name" value="TRNA THREONYLCARBAMOYLADENOSINE BIOSYNTHESIS PROTEIN TSAE"/>
    <property type="match status" value="1"/>
</dbReference>
<dbReference type="Pfam" id="PF02367">
    <property type="entry name" value="TsaE"/>
    <property type="match status" value="1"/>
</dbReference>
<evidence type="ECO:0000256" key="4">
    <source>
        <dbReference type="ARBA" id="ARBA00022490"/>
    </source>
</evidence>
<evidence type="ECO:0000256" key="10">
    <source>
        <dbReference type="ARBA" id="ARBA00032441"/>
    </source>
</evidence>
<comment type="similarity">
    <text evidence="2">Belongs to the TsaE family.</text>
</comment>
<dbReference type="GO" id="GO:0046872">
    <property type="term" value="F:metal ion binding"/>
    <property type="evidence" value="ECO:0007669"/>
    <property type="project" value="UniProtKB-KW"/>
</dbReference>
<accession>A0A0K2GIT3</accession>
<keyword evidence="5" id="KW-0819">tRNA processing</keyword>
<evidence type="ECO:0000256" key="8">
    <source>
        <dbReference type="ARBA" id="ARBA00022840"/>
    </source>
</evidence>
<keyword evidence="4" id="KW-0963">Cytoplasm</keyword>
<comment type="subcellular location">
    <subcellularLocation>
        <location evidence="1">Cytoplasm</location>
    </subcellularLocation>
</comment>
<evidence type="ECO:0000256" key="2">
    <source>
        <dbReference type="ARBA" id="ARBA00007599"/>
    </source>
</evidence>
<evidence type="ECO:0000256" key="6">
    <source>
        <dbReference type="ARBA" id="ARBA00022723"/>
    </source>
</evidence>
<keyword evidence="7" id="KW-0547">Nucleotide-binding</keyword>
<dbReference type="Proteomes" id="UP000069205">
    <property type="component" value="Chromosome"/>
</dbReference>
<reference evidence="12 13" key="1">
    <citation type="journal article" date="2015" name="Proc. Natl. Acad. Sci. U.S.A.">
        <title>Expanded metabolic versatility of ubiquitous nitrite-oxidizing bacteria from the genus Nitrospira.</title>
        <authorList>
            <person name="Koch H."/>
            <person name="Lucker S."/>
            <person name="Albertsen M."/>
            <person name="Kitzinger K."/>
            <person name="Herbold C."/>
            <person name="Spieck E."/>
            <person name="Nielsen P.H."/>
            <person name="Wagner M."/>
            <person name="Daims H."/>
        </authorList>
    </citation>
    <scope>NUCLEOTIDE SEQUENCE [LARGE SCALE GENOMIC DNA]</scope>
    <source>
        <strain evidence="12 13">NSP M-1</strain>
    </source>
</reference>
<name>A0A0K2GIT3_NITMO</name>
<feature type="region of interest" description="Disordered" evidence="11">
    <location>
        <begin position="1"/>
        <end position="31"/>
    </location>
</feature>
<evidence type="ECO:0000256" key="5">
    <source>
        <dbReference type="ARBA" id="ARBA00022694"/>
    </source>
</evidence>
<feature type="compositionally biased region" description="Basic residues" evidence="11">
    <location>
        <begin position="1"/>
        <end position="11"/>
    </location>
</feature>
<dbReference type="GO" id="GO:0005524">
    <property type="term" value="F:ATP binding"/>
    <property type="evidence" value="ECO:0007669"/>
    <property type="project" value="UniProtKB-KW"/>
</dbReference>
<dbReference type="PANTHER" id="PTHR33540">
    <property type="entry name" value="TRNA THREONYLCARBAMOYLADENOSINE BIOSYNTHESIS PROTEIN TSAE"/>
    <property type="match status" value="1"/>
</dbReference>
<dbReference type="STRING" id="42253.NITMOv2_4472"/>
<evidence type="ECO:0000313" key="13">
    <source>
        <dbReference type="Proteomes" id="UP000069205"/>
    </source>
</evidence>
<dbReference type="GO" id="GO:0002949">
    <property type="term" value="P:tRNA threonylcarbamoyladenosine modification"/>
    <property type="evidence" value="ECO:0007669"/>
    <property type="project" value="InterPro"/>
</dbReference>
<dbReference type="Gene3D" id="3.40.50.300">
    <property type="entry name" value="P-loop containing nucleotide triphosphate hydrolases"/>
    <property type="match status" value="1"/>
</dbReference>
<sequence>MKAKRVSVPRARRGDRPRAQRRGSAADTATRVSLPSGAATETLGRSIGQAARGGEVLALVGELGAGKTSLVRGIADGLQASAAVSSPTFVLIHEYQGRLPLVHVDLYRLRSEAEAETIGLQEYFDGRAVTAIEWADRFPALLPADRLDVRLLHVSPTARTAELSARGPASRALLNRMRAIRRTPGSGRRRAGKAGR</sequence>
<evidence type="ECO:0000256" key="7">
    <source>
        <dbReference type="ARBA" id="ARBA00022741"/>
    </source>
</evidence>
<dbReference type="RefSeq" id="WP_083448261.1">
    <property type="nucleotide sequence ID" value="NZ_CP011801.1"/>
</dbReference>
<evidence type="ECO:0000256" key="1">
    <source>
        <dbReference type="ARBA" id="ARBA00004496"/>
    </source>
</evidence>
<keyword evidence="9" id="KW-0460">Magnesium</keyword>
<organism evidence="12 13">
    <name type="scientific">Nitrospira moscoviensis</name>
    <dbReference type="NCBI Taxonomy" id="42253"/>
    <lineage>
        <taxon>Bacteria</taxon>
        <taxon>Pseudomonadati</taxon>
        <taxon>Nitrospirota</taxon>
        <taxon>Nitrospiria</taxon>
        <taxon>Nitrospirales</taxon>
        <taxon>Nitrospiraceae</taxon>
        <taxon>Nitrospira</taxon>
    </lineage>
</organism>
<evidence type="ECO:0000256" key="11">
    <source>
        <dbReference type="SAM" id="MobiDB-lite"/>
    </source>
</evidence>
<dbReference type="GO" id="GO:0005737">
    <property type="term" value="C:cytoplasm"/>
    <property type="evidence" value="ECO:0007669"/>
    <property type="project" value="UniProtKB-SubCell"/>
</dbReference>
<dbReference type="AlphaFoldDB" id="A0A0K2GIT3"/>
<dbReference type="PATRIC" id="fig|42253.5.peg.4411"/>
<dbReference type="OrthoDB" id="9815896at2"/>
<gene>
    <name evidence="12" type="ORF">NITMOv2_4472</name>
</gene>
<dbReference type="SUPFAM" id="SSF52540">
    <property type="entry name" value="P-loop containing nucleoside triphosphate hydrolases"/>
    <property type="match status" value="1"/>
</dbReference>
<keyword evidence="6" id="KW-0479">Metal-binding</keyword>
<keyword evidence="8" id="KW-0067">ATP-binding</keyword>
<dbReference type="InterPro" id="IPR003442">
    <property type="entry name" value="T6A_TsaE"/>
</dbReference>
<dbReference type="KEGG" id="nmv:NITMOv2_4472"/>
<evidence type="ECO:0000256" key="9">
    <source>
        <dbReference type="ARBA" id="ARBA00022842"/>
    </source>
</evidence>
<dbReference type="EMBL" id="CP011801">
    <property type="protein sequence ID" value="ALA60846.1"/>
    <property type="molecule type" value="Genomic_DNA"/>
</dbReference>
<dbReference type="NCBIfam" id="TIGR00150">
    <property type="entry name" value="T6A_YjeE"/>
    <property type="match status" value="1"/>
</dbReference>
<proteinExistence type="inferred from homology"/>
<keyword evidence="13" id="KW-1185">Reference proteome</keyword>
<dbReference type="InterPro" id="IPR027417">
    <property type="entry name" value="P-loop_NTPase"/>
</dbReference>
<protein>
    <recommendedName>
        <fullName evidence="3">tRNA threonylcarbamoyladenosine biosynthesis protein TsaE</fullName>
    </recommendedName>
    <alternativeName>
        <fullName evidence="10">t(6)A37 threonylcarbamoyladenosine biosynthesis protein TsaE</fullName>
    </alternativeName>
</protein>